<reference evidence="2" key="1">
    <citation type="submission" date="2024-05" db="EMBL/GenBank/DDBJ databases">
        <title>Planctomycetes of the genus Singulisphaera possess chitinolytic capabilities.</title>
        <authorList>
            <person name="Ivanova A."/>
        </authorList>
    </citation>
    <scope>NUCLEOTIDE SEQUENCE</scope>
    <source>
        <strain evidence="2">Ch08T</strain>
    </source>
</reference>
<dbReference type="InterPro" id="IPR029060">
    <property type="entry name" value="PIN-like_dom_sf"/>
</dbReference>
<dbReference type="SUPFAM" id="SSF88723">
    <property type="entry name" value="PIN domain-like"/>
    <property type="match status" value="1"/>
</dbReference>
<evidence type="ECO:0000259" key="1">
    <source>
        <dbReference type="Pfam" id="PF01850"/>
    </source>
</evidence>
<name>A0AAU7CHJ5_9BACT</name>
<dbReference type="InterPro" id="IPR052919">
    <property type="entry name" value="TA_system_RNase"/>
</dbReference>
<sequence length="125" mass="13958">MTLLLDTHAFLWWLDDPQLLSKAARKAIGDGKNTVYVSAAVVWEIAIKRALGKLDAPQDLEAAMTANRFLPLPITVPHALAVETLPDHHRDPFDRLLIAQALHEGFKFVSRDRHVAHYGVPHIIA</sequence>
<accession>A0AAU7CHJ5</accession>
<dbReference type="InterPro" id="IPR002716">
    <property type="entry name" value="PIN_dom"/>
</dbReference>
<dbReference type="PANTHER" id="PTHR36173:SF2">
    <property type="entry name" value="RIBONUCLEASE VAPC16"/>
    <property type="match status" value="1"/>
</dbReference>
<evidence type="ECO:0000313" key="2">
    <source>
        <dbReference type="EMBL" id="XBH04479.1"/>
    </source>
</evidence>
<dbReference type="EMBL" id="CP155447">
    <property type="protein sequence ID" value="XBH04479.1"/>
    <property type="molecule type" value="Genomic_DNA"/>
</dbReference>
<dbReference type="AlphaFoldDB" id="A0AAU7CHJ5"/>
<dbReference type="PANTHER" id="PTHR36173">
    <property type="entry name" value="RIBONUCLEASE VAPC16-RELATED"/>
    <property type="match status" value="1"/>
</dbReference>
<dbReference type="CDD" id="cd09872">
    <property type="entry name" value="PIN_Sll0205-like"/>
    <property type="match status" value="1"/>
</dbReference>
<gene>
    <name evidence="2" type="ORF">V5E97_00250</name>
</gene>
<feature type="domain" description="PIN" evidence="1">
    <location>
        <begin position="4"/>
        <end position="118"/>
    </location>
</feature>
<protein>
    <submittedName>
        <fullName evidence="2">Type II toxin-antitoxin system VapC family toxin</fullName>
    </submittedName>
</protein>
<dbReference type="Gene3D" id="3.40.50.1010">
    <property type="entry name" value="5'-nuclease"/>
    <property type="match status" value="1"/>
</dbReference>
<organism evidence="2">
    <name type="scientific">Singulisphaera sp. Ch08</name>
    <dbReference type="NCBI Taxonomy" id="3120278"/>
    <lineage>
        <taxon>Bacteria</taxon>
        <taxon>Pseudomonadati</taxon>
        <taxon>Planctomycetota</taxon>
        <taxon>Planctomycetia</taxon>
        <taxon>Isosphaerales</taxon>
        <taxon>Isosphaeraceae</taxon>
        <taxon>Singulisphaera</taxon>
    </lineage>
</organism>
<dbReference type="InterPro" id="IPR041705">
    <property type="entry name" value="PIN_Sll0205"/>
</dbReference>
<dbReference type="RefSeq" id="WP_406697241.1">
    <property type="nucleotide sequence ID" value="NZ_CP155447.1"/>
</dbReference>
<proteinExistence type="predicted"/>
<dbReference type="Pfam" id="PF01850">
    <property type="entry name" value="PIN"/>
    <property type="match status" value="1"/>
</dbReference>